<name>A0AAN9PT17_CLITE</name>
<dbReference type="InterPro" id="IPR006594">
    <property type="entry name" value="LisH"/>
</dbReference>
<evidence type="ECO:0000256" key="1">
    <source>
        <dbReference type="ARBA" id="ARBA00022574"/>
    </source>
</evidence>
<dbReference type="SMART" id="SM00668">
    <property type="entry name" value="CTLH"/>
    <property type="match status" value="1"/>
</dbReference>
<keyword evidence="1" id="KW-0853">WD repeat</keyword>
<evidence type="ECO:0000313" key="4">
    <source>
        <dbReference type="EMBL" id="KAK7311060.1"/>
    </source>
</evidence>
<evidence type="ECO:0000256" key="2">
    <source>
        <dbReference type="ARBA" id="ARBA00022737"/>
    </source>
</evidence>
<keyword evidence="5" id="KW-1185">Reference proteome</keyword>
<dbReference type="AlphaFoldDB" id="A0AAN9PT17"/>
<comment type="caution">
    <text evidence="4">The sequence shown here is derived from an EMBL/GenBank/DDBJ whole genome shotgun (WGS) entry which is preliminary data.</text>
</comment>
<feature type="domain" description="CTLH" evidence="3">
    <location>
        <begin position="34"/>
        <end position="79"/>
    </location>
</feature>
<dbReference type="PROSITE" id="PS50896">
    <property type="entry name" value="LISH"/>
    <property type="match status" value="1"/>
</dbReference>
<dbReference type="Proteomes" id="UP001359559">
    <property type="component" value="Unassembled WGS sequence"/>
</dbReference>
<reference evidence="4 5" key="1">
    <citation type="submission" date="2024-01" db="EMBL/GenBank/DDBJ databases">
        <title>The genomes of 5 underutilized Papilionoideae crops provide insights into root nodulation and disease resistance.</title>
        <authorList>
            <person name="Yuan L."/>
        </authorList>
    </citation>
    <scope>NUCLEOTIDE SEQUENCE [LARGE SCALE GENOMIC DNA]</scope>
    <source>
        <strain evidence="4">LY-2023</strain>
        <tissue evidence="4">Leaf</tissue>
    </source>
</reference>
<proteinExistence type="predicted"/>
<dbReference type="InterPro" id="IPR054080">
    <property type="entry name" value="TPR1-like_2nd"/>
</dbReference>
<dbReference type="InterPro" id="IPR006595">
    <property type="entry name" value="CTLH_C"/>
</dbReference>
<dbReference type="GO" id="GO:0006355">
    <property type="term" value="P:regulation of DNA-templated transcription"/>
    <property type="evidence" value="ECO:0007669"/>
    <property type="project" value="InterPro"/>
</dbReference>
<keyword evidence="2" id="KW-0677">Repeat</keyword>
<gene>
    <name evidence="4" type="ORF">RJT34_08949</name>
</gene>
<dbReference type="EMBL" id="JAYKXN010000002">
    <property type="protein sequence ID" value="KAK7311060.1"/>
    <property type="molecule type" value="Genomic_DNA"/>
</dbReference>
<sequence length="255" mass="28697">MYTTEDLVFLVLQYFHEGDFKEAAHVLERESGLYFDLKYFEDLVLNGEWGDAENYLSAFTKVEDNNHSMKIYYEMRKQNKDRCKALDILLKDLKVFEAGNKELFKDLGFLLTVDDIRKESSGSGELRRRGRSSGGQRLATEKGRIGVILVGPRQGSGDQRFWSGSGALLHPMWFRRGRRSGLGRSVSSQVEGIGVDGGPVVALPSPASDSLFFCLNVVSGCCLLLGDEMVKMIFVLVFDDGDEDDYILCFLSWGR</sequence>
<dbReference type="Pfam" id="PF21889">
    <property type="entry name" value="TPR1-like_2nd"/>
    <property type="match status" value="1"/>
</dbReference>
<evidence type="ECO:0000313" key="5">
    <source>
        <dbReference type="Proteomes" id="UP001359559"/>
    </source>
</evidence>
<dbReference type="PANTHER" id="PTHR44083">
    <property type="entry name" value="TOPLESS-RELATED PROTEIN 1-RELATED"/>
    <property type="match status" value="1"/>
</dbReference>
<dbReference type="PANTHER" id="PTHR44083:SF30">
    <property type="entry name" value="TOPLESS-LIKE PROTEIN"/>
    <property type="match status" value="1"/>
</dbReference>
<dbReference type="InterPro" id="IPR027728">
    <property type="entry name" value="Topless_fam"/>
</dbReference>
<organism evidence="4 5">
    <name type="scientific">Clitoria ternatea</name>
    <name type="common">Butterfly pea</name>
    <dbReference type="NCBI Taxonomy" id="43366"/>
    <lineage>
        <taxon>Eukaryota</taxon>
        <taxon>Viridiplantae</taxon>
        <taxon>Streptophyta</taxon>
        <taxon>Embryophyta</taxon>
        <taxon>Tracheophyta</taxon>
        <taxon>Spermatophyta</taxon>
        <taxon>Magnoliopsida</taxon>
        <taxon>eudicotyledons</taxon>
        <taxon>Gunneridae</taxon>
        <taxon>Pentapetalae</taxon>
        <taxon>rosids</taxon>
        <taxon>fabids</taxon>
        <taxon>Fabales</taxon>
        <taxon>Fabaceae</taxon>
        <taxon>Papilionoideae</taxon>
        <taxon>50 kb inversion clade</taxon>
        <taxon>NPAAA clade</taxon>
        <taxon>indigoferoid/millettioid clade</taxon>
        <taxon>Phaseoleae</taxon>
        <taxon>Clitoria</taxon>
    </lineage>
</organism>
<accession>A0AAN9PT17</accession>
<protein>
    <recommendedName>
        <fullName evidence="3">CTLH domain-containing protein</fullName>
    </recommendedName>
</protein>
<evidence type="ECO:0000259" key="3">
    <source>
        <dbReference type="PROSITE" id="PS50897"/>
    </source>
</evidence>
<dbReference type="PROSITE" id="PS50897">
    <property type="entry name" value="CTLH"/>
    <property type="match status" value="1"/>
</dbReference>